<protein>
    <submittedName>
        <fullName evidence="2">GNAT family N-acetyltransferase</fullName>
    </submittedName>
</protein>
<feature type="domain" description="N-acetyltransferase" evidence="1">
    <location>
        <begin position="3"/>
        <end position="145"/>
    </location>
</feature>
<dbReference type="InterPro" id="IPR016181">
    <property type="entry name" value="Acyl_CoA_acyltransferase"/>
</dbReference>
<dbReference type="SUPFAM" id="SSF55729">
    <property type="entry name" value="Acyl-CoA N-acyltransferases (Nat)"/>
    <property type="match status" value="1"/>
</dbReference>
<dbReference type="Proteomes" id="UP000298615">
    <property type="component" value="Chromosome"/>
</dbReference>
<dbReference type="AlphaFoldDB" id="A0A4D7CT44"/>
<dbReference type="RefSeq" id="WP_136952513.1">
    <property type="nucleotide sequence ID" value="NZ_CP039712.1"/>
</dbReference>
<dbReference type="CDD" id="cd04301">
    <property type="entry name" value="NAT_SF"/>
    <property type="match status" value="1"/>
</dbReference>
<evidence type="ECO:0000259" key="1">
    <source>
        <dbReference type="PROSITE" id="PS51186"/>
    </source>
</evidence>
<dbReference type="Pfam" id="PF13673">
    <property type="entry name" value="Acetyltransf_10"/>
    <property type="match status" value="1"/>
</dbReference>
<dbReference type="InterPro" id="IPR000182">
    <property type="entry name" value="GNAT_dom"/>
</dbReference>
<sequence>MKLIIKQLDEMSTLELLRVFQERVAVFVVEQNCPYQEVDELDERATHIWLSEGDEIVAYTRVIPYEHHTAFGRVLVNEDYRGNGYGQKIVAATIAYIREHDFAQRIEISAQAYLEGFYKNFGFIPISEVYLEDDIPHIVMEINEK</sequence>
<name>A0A4D7CT44_9ENTE</name>
<organism evidence="2 3">
    <name type="scientific">Vagococcus zengguangii</name>
    <dbReference type="NCBI Taxonomy" id="2571750"/>
    <lineage>
        <taxon>Bacteria</taxon>
        <taxon>Bacillati</taxon>
        <taxon>Bacillota</taxon>
        <taxon>Bacilli</taxon>
        <taxon>Lactobacillales</taxon>
        <taxon>Enterococcaceae</taxon>
        <taxon>Vagococcus</taxon>
    </lineage>
</organism>
<evidence type="ECO:0000313" key="3">
    <source>
        <dbReference type="Proteomes" id="UP000298615"/>
    </source>
</evidence>
<dbReference type="EMBL" id="CP039712">
    <property type="protein sequence ID" value="QCI85667.1"/>
    <property type="molecule type" value="Genomic_DNA"/>
</dbReference>
<dbReference type="KEGG" id="vao:FA707_01195"/>
<accession>A0A4D7CT44</accession>
<proteinExistence type="predicted"/>
<reference evidence="2 3" key="1">
    <citation type="submission" date="2019-04" db="EMBL/GenBank/DDBJ databases">
        <title>Vagococcus sp. nov., isolated from faeces of yaks (Bos grunniens).</title>
        <authorList>
            <person name="Ge Y."/>
        </authorList>
    </citation>
    <scope>NUCLEOTIDE SEQUENCE [LARGE SCALE GENOMIC DNA]</scope>
    <source>
        <strain evidence="2 3">MN-17</strain>
    </source>
</reference>
<gene>
    <name evidence="2" type="ORF">FA707_01195</name>
</gene>
<keyword evidence="3" id="KW-1185">Reference proteome</keyword>
<dbReference type="PROSITE" id="PS51186">
    <property type="entry name" value="GNAT"/>
    <property type="match status" value="1"/>
</dbReference>
<dbReference type="Gene3D" id="3.40.630.30">
    <property type="match status" value="1"/>
</dbReference>
<dbReference type="GO" id="GO:0016747">
    <property type="term" value="F:acyltransferase activity, transferring groups other than amino-acyl groups"/>
    <property type="evidence" value="ECO:0007669"/>
    <property type="project" value="InterPro"/>
</dbReference>
<evidence type="ECO:0000313" key="2">
    <source>
        <dbReference type="EMBL" id="QCI85667.1"/>
    </source>
</evidence>
<keyword evidence="2" id="KW-0808">Transferase</keyword>